<dbReference type="NCBIfam" id="TIGR01071">
    <property type="entry name" value="rplO_bact"/>
    <property type="match status" value="1"/>
</dbReference>
<accession>A0A936TD81</accession>
<feature type="region of interest" description="Disordered" evidence="6">
    <location>
        <begin position="1"/>
        <end position="39"/>
    </location>
</feature>
<dbReference type="HAMAP" id="MF_01341">
    <property type="entry name" value="Ribosomal_uL15"/>
    <property type="match status" value="1"/>
</dbReference>
<dbReference type="InterPro" id="IPR001196">
    <property type="entry name" value="Ribosomal_uL15_CS"/>
</dbReference>
<keyword evidence="2 4" id="KW-0689">Ribosomal protein</keyword>
<evidence type="ECO:0000256" key="5">
    <source>
        <dbReference type="RuleBase" id="RU003888"/>
    </source>
</evidence>
<feature type="domain" description="Large ribosomal subunit protein uL15/eL18" evidence="7">
    <location>
        <begin position="75"/>
        <end position="141"/>
    </location>
</feature>
<dbReference type="Gene3D" id="3.100.10.10">
    <property type="match status" value="1"/>
</dbReference>
<dbReference type="PANTHER" id="PTHR12934:SF11">
    <property type="entry name" value="LARGE RIBOSOMAL SUBUNIT PROTEIN UL15M"/>
    <property type="match status" value="1"/>
</dbReference>
<name>A0A936TD81_9ACTN</name>
<evidence type="ECO:0000256" key="2">
    <source>
        <dbReference type="ARBA" id="ARBA00022980"/>
    </source>
</evidence>
<evidence type="ECO:0000256" key="6">
    <source>
        <dbReference type="SAM" id="MobiDB-lite"/>
    </source>
</evidence>
<evidence type="ECO:0000256" key="1">
    <source>
        <dbReference type="ARBA" id="ARBA00007320"/>
    </source>
</evidence>
<reference evidence="8 9" key="1">
    <citation type="submission" date="2020-10" db="EMBL/GenBank/DDBJ databases">
        <title>Connecting structure to function with the recovery of over 1000 high-quality activated sludge metagenome-assembled genomes encoding full-length rRNA genes using long-read sequencing.</title>
        <authorList>
            <person name="Singleton C.M."/>
            <person name="Petriglieri F."/>
            <person name="Kristensen J.M."/>
            <person name="Kirkegaard R.H."/>
            <person name="Michaelsen T.Y."/>
            <person name="Andersen M.H."/>
            <person name="Karst S.M."/>
            <person name="Dueholm M.S."/>
            <person name="Nielsen P.H."/>
            <person name="Albertsen M."/>
        </authorList>
    </citation>
    <scope>NUCLEOTIDE SEQUENCE [LARGE SCALE GENOMIC DNA]</scope>
    <source>
        <strain evidence="8">Lyne_18-Q3-R50-59_MAXAC.006</strain>
    </source>
</reference>
<dbReference type="SUPFAM" id="SSF52080">
    <property type="entry name" value="Ribosomal proteins L15p and L18e"/>
    <property type="match status" value="1"/>
</dbReference>
<dbReference type="GO" id="GO:0022625">
    <property type="term" value="C:cytosolic large ribosomal subunit"/>
    <property type="evidence" value="ECO:0007669"/>
    <property type="project" value="TreeGrafter"/>
</dbReference>
<evidence type="ECO:0000259" key="7">
    <source>
        <dbReference type="Pfam" id="PF00828"/>
    </source>
</evidence>
<dbReference type="PROSITE" id="PS00475">
    <property type="entry name" value="RIBOSOMAL_L15"/>
    <property type="match status" value="1"/>
</dbReference>
<dbReference type="Proteomes" id="UP000727993">
    <property type="component" value="Unassembled WGS sequence"/>
</dbReference>
<dbReference type="AlphaFoldDB" id="A0A936TD81"/>
<dbReference type="PANTHER" id="PTHR12934">
    <property type="entry name" value="50S RIBOSOMAL PROTEIN L15"/>
    <property type="match status" value="1"/>
</dbReference>
<comment type="function">
    <text evidence="4">Binds to the 23S rRNA.</text>
</comment>
<dbReference type="InterPro" id="IPR005749">
    <property type="entry name" value="Ribosomal_uL15_bac-type"/>
</dbReference>
<evidence type="ECO:0000256" key="4">
    <source>
        <dbReference type="HAMAP-Rule" id="MF_01341"/>
    </source>
</evidence>
<keyword evidence="3 4" id="KW-0687">Ribonucleoprotein</keyword>
<dbReference type="EMBL" id="JADJZA010000001">
    <property type="protein sequence ID" value="MBK9295334.1"/>
    <property type="molecule type" value="Genomic_DNA"/>
</dbReference>
<dbReference type="InterPro" id="IPR030878">
    <property type="entry name" value="Ribosomal_uL15"/>
</dbReference>
<comment type="subunit">
    <text evidence="4">Part of the 50S ribosomal subunit.</text>
</comment>
<keyword evidence="4" id="KW-0694">RNA-binding</keyword>
<dbReference type="InterPro" id="IPR036227">
    <property type="entry name" value="Ribosomal_uL15/eL18_sf"/>
</dbReference>
<proteinExistence type="inferred from homology"/>
<dbReference type="GO" id="GO:0019843">
    <property type="term" value="F:rRNA binding"/>
    <property type="evidence" value="ECO:0007669"/>
    <property type="project" value="UniProtKB-UniRule"/>
</dbReference>
<dbReference type="InterPro" id="IPR021131">
    <property type="entry name" value="Ribosomal_uL15/eL18"/>
</dbReference>
<organism evidence="8 9">
    <name type="scientific">Candidatus Neomicrothrix subdominans</name>
    <dbReference type="NCBI Taxonomy" id="2954438"/>
    <lineage>
        <taxon>Bacteria</taxon>
        <taxon>Bacillati</taxon>
        <taxon>Actinomycetota</taxon>
        <taxon>Acidimicrobiia</taxon>
        <taxon>Acidimicrobiales</taxon>
        <taxon>Microthrixaceae</taxon>
        <taxon>Candidatus Neomicrothrix</taxon>
    </lineage>
</organism>
<evidence type="ECO:0000313" key="9">
    <source>
        <dbReference type="Proteomes" id="UP000727993"/>
    </source>
</evidence>
<gene>
    <name evidence="4 8" type="primary">rplO</name>
    <name evidence="8" type="ORF">IPN02_00335</name>
</gene>
<comment type="caution">
    <text evidence="8">The sequence shown here is derived from an EMBL/GenBank/DDBJ whole genome shotgun (WGS) entry which is preliminary data.</text>
</comment>
<dbReference type="Pfam" id="PF00828">
    <property type="entry name" value="Ribosomal_L27A"/>
    <property type="match status" value="1"/>
</dbReference>
<dbReference type="GO" id="GO:0003735">
    <property type="term" value="F:structural constituent of ribosome"/>
    <property type="evidence" value="ECO:0007669"/>
    <property type="project" value="InterPro"/>
</dbReference>
<sequence>MKIHDLQPSPGAKRRSKRVGRGIGGKGGKTAGRGTKGQHARNTVPVAFEGGQLPLFQRLPKLRGFNNPFRVEYQPINLDTIAECGLDEVSPETLLGIGLVGKGSLVKVLGRGEIDRAVTVKAHAFSASAEAAITAAGGSVERLDLPHAVRPAFHGSAHTNR</sequence>
<keyword evidence="4" id="KW-0699">rRNA-binding</keyword>
<evidence type="ECO:0000313" key="8">
    <source>
        <dbReference type="EMBL" id="MBK9295334.1"/>
    </source>
</evidence>
<feature type="compositionally biased region" description="Gly residues" evidence="6">
    <location>
        <begin position="21"/>
        <end position="35"/>
    </location>
</feature>
<evidence type="ECO:0000256" key="3">
    <source>
        <dbReference type="ARBA" id="ARBA00023274"/>
    </source>
</evidence>
<comment type="similarity">
    <text evidence="1 4 5">Belongs to the universal ribosomal protein uL15 family.</text>
</comment>
<dbReference type="GO" id="GO:0006412">
    <property type="term" value="P:translation"/>
    <property type="evidence" value="ECO:0007669"/>
    <property type="project" value="UniProtKB-UniRule"/>
</dbReference>
<protein>
    <recommendedName>
        <fullName evidence="4">Large ribosomal subunit protein uL15</fullName>
    </recommendedName>
</protein>